<comment type="caution">
    <text evidence="3">The sequence shown here is derived from an EMBL/GenBank/DDBJ whole genome shotgun (WGS) entry which is preliminary data.</text>
</comment>
<feature type="region of interest" description="Disordered" evidence="1">
    <location>
        <begin position="22"/>
        <end position="47"/>
    </location>
</feature>
<sequence>MRHAMLGVCGSARQDRMRIAGPRAAEENNAAHRDAPAQRQQQQLATKGGRTRYIFTTNDQHSLPPHPPAASCHCSSASCRGLVAVMVSMGVAGGCRYPIGLLGPEEGWPGQAVVACRLML</sequence>
<dbReference type="GO" id="GO:0003824">
    <property type="term" value="F:catalytic activity"/>
    <property type="evidence" value="ECO:0007669"/>
    <property type="project" value="UniProtKB-ARBA"/>
</dbReference>
<evidence type="ECO:0000259" key="2">
    <source>
        <dbReference type="PROSITE" id="PS50868"/>
    </source>
</evidence>
<accession>A0A5B7HQA4</accession>
<feature type="compositionally biased region" description="Basic and acidic residues" evidence="1">
    <location>
        <begin position="22"/>
        <end position="36"/>
    </location>
</feature>
<organism evidence="3 4">
    <name type="scientific">Portunus trituberculatus</name>
    <name type="common">Swimming crab</name>
    <name type="synonym">Neptunus trituberculatus</name>
    <dbReference type="NCBI Taxonomy" id="210409"/>
    <lineage>
        <taxon>Eukaryota</taxon>
        <taxon>Metazoa</taxon>
        <taxon>Ecdysozoa</taxon>
        <taxon>Arthropoda</taxon>
        <taxon>Crustacea</taxon>
        <taxon>Multicrustacea</taxon>
        <taxon>Malacostraca</taxon>
        <taxon>Eumalacostraca</taxon>
        <taxon>Eucarida</taxon>
        <taxon>Decapoda</taxon>
        <taxon>Pleocyemata</taxon>
        <taxon>Brachyura</taxon>
        <taxon>Eubrachyura</taxon>
        <taxon>Portunoidea</taxon>
        <taxon>Portunidae</taxon>
        <taxon>Portuninae</taxon>
        <taxon>Portunus</taxon>
    </lineage>
</organism>
<evidence type="ECO:0000256" key="1">
    <source>
        <dbReference type="SAM" id="MobiDB-lite"/>
    </source>
</evidence>
<gene>
    <name evidence="3" type="ORF">E2C01_066624</name>
</gene>
<proteinExistence type="predicted"/>
<reference evidence="3 4" key="1">
    <citation type="submission" date="2019-05" db="EMBL/GenBank/DDBJ databases">
        <title>Another draft genome of Portunus trituberculatus and its Hox gene families provides insights of decapod evolution.</title>
        <authorList>
            <person name="Jeong J.-H."/>
            <person name="Song I."/>
            <person name="Kim S."/>
            <person name="Choi T."/>
            <person name="Kim D."/>
            <person name="Ryu S."/>
            <person name="Kim W."/>
        </authorList>
    </citation>
    <scope>NUCLEOTIDE SEQUENCE [LARGE SCALE GENOMIC DNA]</scope>
    <source>
        <tissue evidence="3">Muscle</tissue>
    </source>
</reference>
<feature type="domain" description="Post-SET" evidence="2">
    <location>
        <begin position="68"/>
        <end position="84"/>
    </location>
</feature>
<evidence type="ECO:0000313" key="4">
    <source>
        <dbReference type="Proteomes" id="UP000324222"/>
    </source>
</evidence>
<dbReference type="Proteomes" id="UP000324222">
    <property type="component" value="Unassembled WGS sequence"/>
</dbReference>
<dbReference type="InterPro" id="IPR003616">
    <property type="entry name" value="Post-SET_dom"/>
</dbReference>
<evidence type="ECO:0000313" key="3">
    <source>
        <dbReference type="EMBL" id="MPC72323.1"/>
    </source>
</evidence>
<name>A0A5B7HQA4_PORTR</name>
<dbReference type="PROSITE" id="PS50868">
    <property type="entry name" value="POST_SET"/>
    <property type="match status" value="1"/>
</dbReference>
<dbReference type="AlphaFoldDB" id="A0A5B7HQA4"/>
<dbReference type="EMBL" id="VSRR010034531">
    <property type="protein sequence ID" value="MPC72323.1"/>
    <property type="molecule type" value="Genomic_DNA"/>
</dbReference>
<protein>
    <recommendedName>
        <fullName evidence="2">Post-SET domain-containing protein</fullName>
    </recommendedName>
</protein>
<keyword evidence="4" id="KW-1185">Reference proteome</keyword>